<gene>
    <name evidence="1" type="ORF">Nepgr_033384</name>
</gene>
<keyword evidence="2" id="KW-1185">Reference proteome</keyword>
<evidence type="ECO:0000313" key="2">
    <source>
        <dbReference type="Proteomes" id="UP001279734"/>
    </source>
</evidence>
<sequence length="124" mass="13887">MEMFPALHLPKQAKRFNHLFPKSMRILNGNYSVNTTSSSFHIYSIYVHVCALLKIPEFNPASSEKWFVVVAAPTAPPPPSKAKKEAKKLPPHCPNHHLAACFLPVVGNRISQHQLHMLLCLPGK</sequence>
<dbReference type="EMBL" id="BSYO01000040">
    <property type="protein sequence ID" value="GMH31540.1"/>
    <property type="molecule type" value="Genomic_DNA"/>
</dbReference>
<accession>A0AAD3TL42</accession>
<protein>
    <submittedName>
        <fullName evidence="1">Uncharacterized protein</fullName>
    </submittedName>
</protein>
<reference evidence="1" key="1">
    <citation type="submission" date="2023-05" db="EMBL/GenBank/DDBJ databases">
        <title>Nepenthes gracilis genome sequencing.</title>
        <authorList>
            <person name="Fukushima K."/>
        </authorList>
    </citation>
    <scope>NUCLEOTIDE SEQUENCE</scope>
    <source>
        <strain evidence="1">SING2019-196</strain>
    </source>
</reference>
<proteinExistence type="predicted"/>
<comment type="caution">
    <text evidence="1">The sequence shown here is derived from an EMBL/GenBank/DDBJ whole genome shotgun (WGS) entry which is preliminary data.</text>
</comment>
<name>A0AAD3TL42_NEPGR</name>
<evidence type="ECO:0000313" key="1">
    <source>
        <dbReference type="EMBL" id="GMH31540.1"/>
    </source>
</evidence>
<dbReference type="AlphaFoldDB" id="A0AAD3TL42"/>
<dbReference type="Proteomes" id="UP001279734">
    <property type="component" value="Unassembled WGS sequence"/>
</dbReference>
<organism evidence="1 2">
    <name type="scientific">Nepenthes gracilis</name>
    <name type="common">Slender pitcher plant</name>
    <dbReference type="NCBI Taxonomy" id="150966"/>
    <lineage>
        <taxon>Eukaryota</taxon>
        <taxon>Viridiplantae</taxon>
        <taxon>Streptophyta</taxon>
        <taxon>Embryophyta</taxon>
        <taxon>Tracheophyta</taxon>
        <taxon>Spermatophyta</taxon>
        <taxon>Magnoliopsida</taxon>
        <taxon>eudicotyledons</taxon>
        <taxon>Gunneridae</taxon>
        <taxon>Pentapetalae</taxon>
        <taxon>Caryophyllales</taxon>
        <taxon>Nepenthaceae</taxon>
        <taxon>Nepenthes</taxon>
    </lineage>
</organism>